<keyword evidence="2" id="KW-1185">Reference proteome</keyword>
<sequence length="91" mass="10103">MTESASPYMSQPRITVLGVQPGPPPFRIVEIDGQVVGEARDITDVLQAAAAYGIRVHDLDDPDTVRWVGGDKFTWSSRQAPRVREDQEKQP</sequence>
<accession>A0A9X5CIE3</accession>
<evidence type="ECO:0000313" key="2">
    <source>
        <dbReference type="Proteomes" id="UP000471745"/>
    </source>
</evidence>
<organism evidence="1 2">
    <name type="scientific">Actinospica acidiphila</name>
    <dbReference type="NCBI Taxonomy" id="304899"/>
    <lineage>
        <taxon>Bacteria</taxon>
        <taxon>Bacillati</taxon>
        <taxon>Actinomycetota</taxon>
        <taxon>Actinomycetes</taxon>
        <taxon>Catenulisporales</taxon>
        <taxon>Actinospicaceae</taxon>
        <taxon>Actinospica</taxon>
    </lineage>
</organism>
<proteinExistence type="predicted"/>
<name>A0A9X5CIE3_9ACTN</name>
<dbReference type="AlphaFoldDB" id="A0A9X5CIE3"/>
<evidence type="ECO:0000313" key="1">
    <source>
        <dbReference type="EMBL" id="NEC49064.1"/>
    </source>
</evidence>
<comment type="caution">
    <text evidence="1">The sequence shown here is derived from an EMBL/GenBank/DDBJ whole genome shotgun (WGS) entry which is preliminary data.</text>
</comment>
<reference evidence="1 2" key="1">
    <citation type="submission" date="2020-01" db="EMBL/GenBank/DDBJ databases">
        <title>Insect and environment-associated Actinomycetes.</title>
        <authorList>
            <person name="Currrie C."/>
            <person name="Chevrette M."/>
            <person name="Carlson C."/>
            <person name="Stubbendieck R."/>
            <person name="Wendt-Pienkowski E."/>
        </authorList>
    </citation>
    <scope>NUCLEOTIDE SEQUENCE [LARGE SCALE GENOMIC DNA]</scope>
    <source>
        <strain evidence="1 2">SID8189</strain>
    </source>
</reference>
<dbReference type="Proteomes" id="UP000471745">
    <property type="component" value="Unassembled WGS sequence"/>
</dbReference>
<dbReference type="RefSeq" id="WP_163088111.1">
    <property type="nucleotide sequence ID" value="NZ_JAAGNA010000375.1"/>
</dbReference>
<protein>
    <submittedName>
        <fullName evidence="1">Uncharacterized protein</fullName>
    </submittedName>
</protein>
<dbReference type="EMBL" id="JAAGNA010000375">
    <property type="protein sequence ID" value="NEC49064.1"/>
    <property type="molecule type" value="Genomic_DNA"/>
</dbReference>
<gene>
    <name evidence="1" type="ORF">G3I18_10805</name>
</gene>